<feature type="chain" id="PRO_5012025088" evidence="1">
    <location>
        <begin position="21"/>
        <end position="439"/>
    </location>
</feature>
<protein>
    <submittedName>
        <fullName evidence="2">Uncharacterized protein</fullName>
    </submittedName>
</protein>
<dbReference type="OrthoDB" id="1164716at2"/>
<organism evidence="2 3">
    <name type="scientific">Flavobacterium micromati</name>
    <dbReference type="NCBI Taxonomy" id="229205"/>
    <lineage>
        <taxon>Bacteria</taxon>
        <taxon>Pseudomonadati</taxon>
        <taxon>Bacteroidota</taxon>
        <taxon>Flavobacteriia</taxon>
        <taxon>Flavobacteriales</taxon>
        <taxon>Flavobacteriaceae</taxon>
        <taxon>Flavobacterium</taxon>
    </lineage>
</organism>
<dbReference type="AlphaFoldDB" id="A0A1M5I4H7"/>
<keyword evidence="3" id="KW-1185">Reference proteome</keyword>
<evidence type="ECO:0000313" key="3">
    <source>
        <dbReference type="Proteomes" id="UP000184020"/>
    </source>
</evidence>
<evidence type="ECO:0000313" key="2">
    <source>
        <dbReference type="EMBL" id="SHG22840.1"/>
    </source>
</evidence>
<reference evidence="3" key="1">
    <citation type="submission" date="2016-11" db="EMBL/GenBank/DDBJ databases">
        <authorList>
            <person name="Varghese N."/>
            <person name="Submissions S."/>
        </authorList>
    </citation>
    <scope>NUCLEOTIDE SEQUENCE [LARGE SCALE GENOMIC DNA]</scope>
    <source>
        <strain evidence="3">DSM 17659</strain>
    </source>
</reference>
<dbReference type="EMBL" id="FQWF01000003">
    <property type="protein sequence ID" value="SHG22840.1"/>
    <property type="molecule type" value="Genomic_DNA"/>
</dbReference>
<gene>
    <name evidence="2" type="ORF">SAMN05444372_103266</name>
</gene>
<dbReference type="RefSeq" id="WP_073017831.1">
    <property type="nucleotide sequence ID" value="NZ_FQWF01000003.1"/>
</dbReference>
<proteinExistence type="predicted"/>
<keyword evidence="1" id="KW-0732">Signal</keyword>
<dbReference type="STRING" id="229205.SAMN05444372_103266"/>
<name>A0A1M5I4H7_9FLAO</name>
<dbReference type="Proteomes" id="UP000184020">
    <property type="component" value="Unassembled WGS sequence"/>
</dbReference>
<sequence>MKKHLLVWGLIISSGTVAQAQDKPVDLKFRRSSLHTMVIESDKFPKKEIVLKAFNNAPFPEKYNDHQISQKSFNPINYPLTSEEKASIYKPSKLGAFATGLLEIEMDSVSKEMPLRIEKYLKKEKIANKLVAKWFDRQGDGSFDSKLVEDRGVFNASFLETKAAQNSSDGEALLRTAGEALIDNTFIVINKFNFVANEPIARAIRDAAKIVAAQKTPAMLLDKANKGIDAVYEKTKEGYSIWATSYLYKLVWDKTTSDTFYKDLWIDKTALDPKKKVAFDTSDLFQLEFVGEESATGLVTFSLSEKRTEDQIIELSTVRIIDNVYAKLQKKYDVFKTKTPLYSGDPITAKIGKKEGLEGGEKFDVLEQNQDPKTGLITYKSVGTIKVEKDAVWDNTFNPDDNLVPVAGNVETENKTNIDRTTFSGGKKFYPGMLIKQIK</sequence>
<evidence type="ECO:0000256" key="1">
    <source>
        <dbReference type="SAM" id="SignalP"/>
    </source>
</evidence>
<accession>A0A1M5I4H7</accession>
<feature type="signal peptide" evidence="1">
    <location>
        <begin position="1"/>
        <end position="20"/>
    </location>
</feature>